<comment type="similarity">
    <text evidence="1">Belongs to the LysR transcriptional regulatory family.</text>
</comment>
<dbReference type="PANTHER" id="PTHR30346:SF0">
    <property type="entry name" value="HCA OPERON TRANSCRIPTIONAL ACTIVATOR HCAR"/>
    <property type="match status" value="1"/>
</dbReference>
<organism evidence="6 7">
    <name type="scientific">Bradyrhizobium ivorense</name>
    <dbReference type="NCBI Taxonomy" id="2511166"/>
    <lineage>
        <taxon>Bacteria</taxon>
        <taxon>Pseudomonadati</taxon>
        <taxon>Pseudomonadota</taxon>
        <taxon>Alphaproteobacteria</taxon>
        <taxon>Hyphomicrobiales</taxon>
        <taxon>Nitrobacteraceae</taxon>
        <taxon>Bradyrhizobium</taxon>
    </lineage>
</organism>
<evidence type="ECO:0000259" key="5">
    <source>
        <dbReference type="Pfam" id="PF03466"/>
    </source>
</evidence>
<sequence>MAGERFLREAAVGAKHLNQAVNTIAQAKRGSIGLLRIGLMACLANGFLGELLAAYHRRFPAIEVIFEEATSQINASALLDGRLDVAFMPGDPQLPGCRVERLWDETIFLAVPASHQTASLDAVSWEAVSHETFLVRADATRPEIEDYLMRHLCVSGLSPKISVQHIGCENLLSIVAQGFGITLATNSIVGIAYPGVRFVPIAGGKERLSFSAVWSATNQNPALKLLIDMSIERRMKAKR</sequence>
<keyword evidence="4" id="KW-0804">Transcription</keyword>
<dbReference type="InterPro" id="IPR005119">
    <property type="entry name" value="LysR_subst-bd"/>
</dbReference>
<evidence type="ECO:0000256" key="1">
    <source>
        <dbReference type="ARBA" id="ARBA00009437"/>
    </source>
</evidence>
<comment type="caution">
    <text evidence="6">The sequence shown here is derived from an EMBL/GenBank/DDBJ whole genome shotgun (WGS) entry which is preliminary data.</text>
</comment>
<accession>A0A508TAE0</accession>
<dbReference type="AlphaFoldDB" id="A0A508TAE0"/>
<dbReference type="Proteomes" id="UP000328092">
    <property type="component" value="Unassembled WGS sequence"/>
</dbReference>
<reference evidence="6" key="1">
    <citation type="submission" date="2019-02" db="EMBL/GenBank/DDBJ databases">
        <authorList>
            <person name="Pothier F.J."/>
        </authorList>
    </citation>
    <scope>NUCLEOTIDE SEQUENCE</scope>
    <source>
        <strain evidence="6">CI-1B</strain>
    </source>
</reference>
<dbReference type="GO" id="GO:0003700">
    <property type="term" value="F:DNA-binding transcription factor activity"/>
    <property type="evidence" value="ECO:0007669"/>
    <property type="project" value="TreeGrafter"/>
</dbReference>
<feature type="domain" description="LysR substrate-binding" evidence="5">
    <location>
        <begin position="30"/>
        <end position="231"/>
    </location>
</feature>
<gene>
    <name evidence="6" type="primary">gltR_2</name>
    <name evidence="6" type="ORF">CI1B_41000</name>
</gene>
<protein>
    <submittedName>
        <fullName evidence="6">HTH-type transcriptional regulator GltR</fullName>
    </submittedName>
</protein>
<keyword evidence="7" id="KW-1185">Reference proteome</keyword>
<dbReference type="GO" id="GO:0032993">
    <property type="term" value="C:protein-DNA complex"/>
    <property type="evidence" value="ECO:0007669"/>
    <property type="project" value="TreeGrafter"/>
</dbReference>
<evidence type="ECO:0000313" key="7">
    <source>
        <dbReference type="Proteomes" id="UP000328092"/>
    </source>
</evidence>
<dbReference type="Gene3D" id="3.40.190.10">
    <property type="entry name" value="Periplasmic binding protein-like II"/>
    <property type="match status" value="2"/>
</dbReference>
<proteinExistence type="inferred from homology"/>
<dbReference type="CDD" id="cd08414">
    <property type="entry name" value="PBP2_LTTR_aromatics_like"/>
    <property type="match status" value="1"/>
</dbReference>
<keyword evidence="2" id="KW-0805">Transcription regulation</keyword>
<keyword evidence="3" id="KW-0238">DNA-binding</keyword>
<evidence type="ECO:0000256" key="2">
    <source>
        <dbReference type="ARBA" id="ARBA00023015"/>
    </source>
</evidence>
<evidence type="ECO:0000256" key="4">
    <source>
        <dbReference type="ARBA" id="ARBA00023163"/>
    </source>
</evidence>
<name>A0A508TAE0_9BRAD</name>
<dbReference type="Pfam" id="PF03466">
    <property type="entry name" value="LysR_substrate"/>
    <property type="match status" value="1"/>
</dbReference>
<dbReference type="EMBL" id="CAADFC020000016">
    <property type="protein sequence ID" value="VIO72455.1"/>
    <property type="molecule type" value="Genomic_DNA"/>
</dbReference>
<evidence type="ECO:0000256" key="3">
    <source>
        <dbReference type="ARBA" id="ARBA00023125"/>
    </source>
</evidence>
<evidence type="ECO:0000313" key="6">
    <source>
        <dbReference type="EMBL" id="VIO72455.1"/>
    </source>
</evidence>
<dbReference type="GO" id="GO:0003677">
    <property type="term" value="F:DNA binding"/>
    <property type="evidence" value="ECO:0007669"/>
    <property type="project" value="UniProtKB-KW"/>
</dbReference>
<dbReference type="PANTHER" id="PTHR30346">
    <property type="entry name" value="TRANSCRIPTIONAL DUAL REGULATOR HCAR-RELATED"/>
    <property type="match status" value="1"/>
</dbReference>
<dbReference type="SUPFAM" id="SSF53850">
    <property type="entry name" value="Periplasmic binding protein-like II"/>
    <property type="match status" value="1"/>
</dbReference>